<dbReference type="InterPro" id="IPR011047">
    <property type="entry name" value="Quinoprotein_ADH-like_sf"/>
</dbReference>
<dbReference type="OrthoDB" id="538223at2759"/>
<evidence type="ECO:0000256" key="1">
    <source>
        <dbReference type="ARBA" id="ARBA00022737"/>
    </source>
</evidence>
<dbReference type="SMART" id="SM00320">
    <property type="entry name" value="WD40"/>
    <property type="match status" value="4"/>
</dbReference>
<dbReference type="Pfam" id="PF00400">
    <property type="entry name" value="WD40"/>
    <property type="match status" value="2"/>
</dbReference>
<dbReference type="Pfam" id="PF24883">
    <property type="entry name" value="NPHP3_N"/>
    <property type="match status" value="1"/>
</dbReference>
<dbReference type="Gene3D" id="2.130.10.10">
    <property type="entry name" value="YVTN repeat-like/Quinoprotein amine dehydrogenase"/>
    <property type="match status" value="2"/>
</dbReference>
<reference evidence="4 5" key="1">
    <citation type="journal article" date="2021" name="Nat. Commun.">
        <title>Genetic determinants of endophytism in the Arabidopsis root mycobiome.</title>
        <authorList>
            <person name="Mesny F."/>
            <person name="Miyauchi S."/>
            <person name="Thiergart T."/>
            <person name="Pickel B."/>
            <person name="Atanasova L."/>
            <person name="Karlsson M."/>
            <person name="Huettel B."/>
            <person name="Barry K.W."/>
            <person name="Haridas S."/>
            <person name="Chen C."/>
            <person name="Bauer D."/>
            <person name="Andreopoulos W."/>
            <person name="Pangilinan J."/>
            <person name="LaButti K."/>
            <person name="Riley R."/>
            <person name="Lipzen A."/>
            <person name="Clum A."/>
            <person name="Drula E."/>
            <person name="Henrissat B."/>
            <person name="Kohler A."/>
            <person name="Grigoriev I.V."/>
            <person name="Martin F.M."/>
            <person name="Hacquard S."/>
        </authorList>
    </citation>
    <scope>NUCLEOTIDE SEQUENCE [LARGE SCALE GENOMIC DNA]</scope>
    <source>
        <strain evidence="4 5">MPI-CAGE-CH-0241</strain>
    </source>
</reference>
<feature type="domain" description="Nephrocystin 3-like N-terminal" evidence="3">
    <location>
        <begin position="72"/>
        <end position="224"/>
    </location>
</feature>
<dbReference type="SUPFAM" id="SSF52540">
    <property type="entry name" value="P-loop containing nucleoside triphosphate hydrolases"/>
    <property type="match status" value="1"/>
</dbReference>
<keyword evidence="1" id="KW-0677">Repeat</keyword>
<dbReference type="InterPro" id="IPR027417">
    <property type="entry name" value="P-loop_NTPase"/>
</dbReference>
<name>A0A9P8VSS5_9HYPO</name>
<evidence type="ECO:0000313" key="4">
    <source>
        <dbReference type="EMBL" id="KAH6874158.1"/>
    </source>
</evidence>
<dbReference type="PANTHER" id="PTHR19879">
    <property type="entry name" value="TRANSCRIPTION INITIATION FACTOR TFIID"/>
    <property type="match status" value="1"/>
</dbReference>
<dbReference type="Proteomes" id="UP000777438">
    <property type="component" value="Unassembled WGS sequence"/>
</dbReference>
<protein>
    <submittedName>
        <fullName evidence="4">Quinon protein alcohol dehydrogenase-like superfamily</fullName>
    </submittedName>
</protein>
<dbReference type="PROSITE" id="PS50294">
    <property type="entry name" value="WD_REPEATS_REGION"/>
    <property type="match status" value="2"/>
</dbReference>
<gene>
    <name evidence="4" type="ORF">B0T10DRAFT_567476</name>
</gene>
<dbReference type="InterPro" id="IPR001680">
    <property type="entry name" value="WD40_rpt"/>
</dbReference>
<feature type="repeat" description="WD" evidence="2">
    <location>
        <begin position="911"/>
        <end position="952"/>
    </location>
</feature>
<accession>A0A9P8VSS5</accession>
<comment type="caution">
    <text evidence="4">The sequence shown here is derived from an EMBL/GenBank/DDBJ whole genome shotgun (WGS) entry which is preliminary data.</text>
</comment>
<dbReference type="SUPFAM" id="SSF50998">
    <property type="entry name" value="Quinoprotein alcohol dehydrogenase-like"/>
    <property type="match status" value="1"/>
</dbReference>
<dbReference type="PROSITE" id="PS50082">
    <property type="entry name" value="WD_REPEATS_2"/>
    <property type="match status" value="3"/>
</dbReference>
<keyword evidence="2" id="KW-0853">WD repeat</keyword>
<proteinExistence type="predicted"/>
<dbReference type="EMBL" id="JAGPYM010000041">
    <property type="protein sequence ID" value="KAH6874158.1"/>
    <property type="molecule type" value="Genomic_DNA"/>
</dbReference>
<keyword evidence="5" id="KW-1185">Reference proteome</keyword>
<feature type="repeat" description="WD" evidence="2">
    <location>
        <begin position="825"/>
        <end position="866"/>
    </location>
</feature>
<evidence type="ECO:0000259" key="3">
    <source>
        <dbReference type="Pfam" id="PF24883"/>
    </source>
</evidence>
<dbReference type="PANTHER" id="PTHR19879:SF9">
    <property type="entry name" value="TRANSCRIPTION INITIATION FACTOR TFIID SUBUNIT 5"/>
    <property type="match status" value="1"/>
</dbReference>
<dbReference type="AlphaFoldDB" id="A0A9P8VSS5"/>
<feature type="repeat" description="WD" evidence="2">
    <location>
        <begin position="869"/>
        <end position="910"/>
    </location>
</feature>
<dbReference type="InterPro" id="IPR015943">
    <property type="entry name" value="WD40/YVTN_repeat-like_dom_sf"/>
</dbReference>
<dbReference type="Gene3D" id="3.40.50.300">
    <property type="entry name" value="P-loop containing nucleotide triphosphate hydrolases"/>
    <property type="match status" value="1"/>
</dbReference>
<evidence type="ECO:0000256" key="2">
    <source>
        <dbReference type="PROSITE-ProRule" id="PRU00221"/>
    </source>
</evidence>
<evidence type="ECO:0000313" key="5">
    <source>
        <dbReference type="Proteomes" id="UP000777438"/>
    </source>
</evidence>
<organism evidence="4 5">
    <name type="scientific">Thelonectria olida</name>
    <dbReference type="NCBI Taxonomy" id="1576542"/>
    <lineage>
        <taxon>Eukaryota</taxon>
        <taxon>Fungi</taxon>
        <taxon>Dikarya</taxon>
        <taxon>Ascomycota</taxon>
        <taxon>Pezizomycotina</taxon>
        <taxon>Sordariomycetes</taxon>
        <taxon>Hypocreomycetidae</taxon>
        <taxon>Hypocreales</taxon>
        <taxon>Nectriaceae</taxon>
        <taxon>Thelonectria</taxon>
    </lineage>
</organism>
<sequence length="973" mass="108795">MATLAGNSFNAPIEGHTVIAGNNVTGGTVTFNLNSFPSPSGLLSIHMTKNTMRLVCRTPESTSSARYTPGSTTPDAKAIFWLNGMAGTGKSTVSRTIARDLHQAKRLGASFFFKRGETDRGSMSKFIPTLAGQLIVAEPALARHVKSAVDSDPGIFGKRLQVQFEELIVQPLSRLHNAQATTIVMVIDALDECERDDDVKVVINLFTRFNKLRSPSCRVFLTSRPELPIRLGFNSIRGTYQDLVLHELPQDVIEHDISTYLKQQLSVIRSDYNLSVRQSRHLASDWPGDSNLQHLAQMAVPLFIFAATICRFIGDRRLGIPTGRHIPASLGEASCRIVREATRESGSEIQKVVGSIVNLAAPLSISALEEILETSSADINNLLDMLHSVIDIPTMETHPVRILHLSFRDFLIDPEKCDTSRFWVDEKKAHNEIGIGCLRIMERRLREDVCHLRLPGTKRWSLNPEIIHRYLPSEVKYAVLYWVYHVRGAKMTIHDEGLIGIFLREHFLHWLEALSLIGRIMELPEMIRSFLSLLNSTDSPKLFAFMTDGAQFARSNLAVFDEAPLQVYSSAIAFAPESNIVRQTFKARLPPWILLAPEPEADWDHCHLILETQGQASTILFSSNSQILASVARPSRTIQSQPIELWRVDSGQRLDAFDLHYELRLIGFSPNSKRFAAVADDQLTIWDIDTADCIDKRTCDHAELGAGTVPPLKPLEVALCVGNGPLRGWTVTRPRFFGPPLALGFSPHCKTVLSARAFGEDIYHWSVETGNCIGRFKLDGVLSSWNHIAGLAFSPNSMPLVAIRNSHRRGVQLLRLDTRESIQNFQNDMRTIEDVIFTSDLNLMGSTSDEETVQVWRVDTGRCVKILEGHGDENYPNSVAFSPNSNVMASTFADSTLRVWSLETDGETRQILRHDSRVRSVKFSPDLRHVVSVCADGSIRLWRTDTAKNTHRFRIGYGYEGISEAEPSSHRIL</sequence>
<dbReference type="InterPro" id="IPR056884">
    <property type="entry name" value="NPHP3-like_N"/>
</dbReference>